<dbReference type="SUPFAM" id="SSF48163">
    <property type="entry name" value="An anticodon-binding domain of class I aminoacyl-tRNA synthetases"/>
    <property type="match status" value="1"/>
</dbReference>
<keyword evidence="5 7" id="KW-0648">Protein biosynthesis</keyword>
<dbReference type="NCBIfam" id="TIGR00464">
    <property type="entry name" value="gltX_bact"/>
    <property type="match status" value="1"/>
</dbReference>
<dbReference type="InterPro" id="IPR014729">
    <property type="entry name" value="Rossmann-like_a/b/a_fold"/>
</dbReference>
<dbReference type="InterPro" id="IPR033910">
    <property type="entry name" value="GluRS_core"/>
</dbReference>
<dbReference type="FunFam" id="3.40.50.620:FF:000045">
    <property type="entry name" value="Glutamate--tRNA ligase, mitochondrial"/>
    <property type="match status" value="1"/>
</dbReference>
<feature type="binding site" evidence="7">
    <location>
        <position position="251"/>
    </location>
    <ligand>
        <name>ATP</name>
        <dbReference type="ChEBI" id="CHEBI:30616"/>
    </ligand>
</feature>
<evidence type="ECO:0000313" key="11">
    <source>
        <dbReference type="Proteomes" id="UP000051297"/>
    </source>
</evidence>
<dbReference type="AlphaFoldDB" id="A0A0T5ZY12"/>
<dbReference type="EMBL" id="LDXK01000001">
    <property type="protein sequence ID" value="KRT67655.1"/>
    <property type="molecule type" value="Genomic_DNA"/>
</dbReference>
<dbReference type="InterPro" id="IPR020058">
    <property type="entry name" value="Glu/Gln-tRNA-synth_Ib_cat-dom"/>
</dbReference>
<dbReference type="EC" id="6.1.1.17" evidence="7"/>
<dbReference type="InterPro" id="IPR004527">
    <property type="entry name" value="Glu-tRNA-ligase_bac/mito"/>
</dbReference>
<evidence type="ECO:0000256" key="4">
    <source>
        <dbReference type="ARBA" id="ARBA00022840"/>
    </source>
</evidence>
<comment type="caution">
    <text evidence="7">Lacks conserved residue(s) required for the propagation of feature annotation.</text>
</comment>
<gene>
    <name evidence="7 10" type="primary">gltX</name>
    <name evidence="10" type="ORF">XU08_C0001G0063</name>
</gene>
<keyword evidence="3 7" id="KW-0547">Nucleotide-binding</keyword>
<dbReference type="STRING" id="1576480.XU08_C0001G0063"/>
<dbReference type="HAMAP" id="MF_00022">
    <property type="entry name" value="Glu_tRNA_synth_type1"/>
    <property type="match status" value="1"/>
</dbReference>
<comment type="subcellular location">
    <subcellularLocation>
        <location evidence="7">Cytoplasm</location>
    </subcellularLocation>
</comment>
<dbReference type="PANTHER" id="PTHR43311">
    <property type="entry name" value="GLUTAMATE--TRNA LIGASE"/>
    <property type="match status" value="1"/>
</dbReference>
<reference evidence="10 11" key="1">
    <citation type="submission" date="2015-05" db="EMBL/GenBank/DDBJ databases">
        <title>Critical biogeochemical functions in the subsurface are associated with bacteria from new phyla and little studied lineages.</title>
        <authorList>
            <person name="Hug L.A."/>
            <person name="Thomas B.C."/>
            <person name="Sharon I."/>
            <person name="Brown C.T."/>
            <person name="Sharma R."/>
            <person name="Hettich R.L."/>
            <person name="Wilkins M.J."/>
            <person name="Williams K.H."/>
            <person name="Singh A."/>
            <person name="Banfield J.F."/>
        </authorList>
    </citation>
    <scope>NUCLEOTIDE SEQUENCE [LARGE SCALE GENOMIC DNA]</scope>
    <source>
        <strain evidence="10">CSP1-7</strain>
    </source>
</reference>
<dbReference type="InterPro" id="IPR045462">
    <property type="entry name" value="aa-tRNA-synth_I_cd-bd"/>
</dbReference>
<evidence type="ECO:0000313" key="10">
    <source>
        <dbReference type="EMBL" id="KRT67655.1"/>
    </source>
</evidence>
<comment type="function">
    <text evidence="7">Catalyzes the attachment of glutamate to tRNA(Glu) in a two-step reaction: glutamate is first activated by ATP to form Glu-AMP and then transferred to the acceptor end of tRNA(Glu).</text>
</comment>
<comment type="catalytic activity">
    <reaction evidence="7">
        <text>tRNA(Glu) + L-glutamate + ATP = L-glutamyl-tRNA(Glu) + AMP + diphosphate</text>
        <dbReference type="Rhea" id="RHEA:23540"/>
        <dbReference type="Rhea" id="RHEA-COMP:9663"/>
        <dbReference type="Rhea" id="RHEA-COMP:9680"/>
        <dbReference type="ChEBI" id="CHEBI:29985"/>
        <dbReference type="ChEBI" id="CHEBI:30616"/>
        <dbReference type="ChEBI" id="CHEBI:33019"/>
        <dbReference type="ChEBI" id="CHEBI:78442"/>
        <dbReference type="ChEBI" id="CHEBI:78520"/>
        <dbReference type="ChEBI" id="CHEBI:456215"/>
        <dbReference type="EC" id="6.1.1.17"/>
    </reaction>
</comment>
<dbReference type="InterPro" id="IPR008925">
    <property type="entry name" value="aa_tRNA-synth_I_cd-bd_sf"/>
</dbReference>
<dbReference type="PROSITE" id="PS00178">
    <property type="entry name" value="AA_TRNA_LIGASE_I"/>
    <property type="match status" value="1"/>
</dbReference>
<dbReference type="Pfam" id="PF19269">
    <property type="entry name" value="Anticodon_2"/>
    <property type="match status" value="1"/>
</dbReference>
<keyword evidence="4 7" id="KW-0067">ATP-binding</keyword>
<accession>A0A0T5ZY12</accession>
<dbReference type="Pfam" id="PF00749">
    <property type="entry name" value="tRNA-synt_1c"/>
    <property type="match status" value="1"/>
</dbReference>
<dbReference type="Gene3D" id="1.10.10.350">
    <property type="match status" value="1"/>
</dbReference>
<dbReference type="InterPro" id="IPR001412">
    <property type="entry name" value="aa-tRNA-synth_I_CS"/>
</dbReference>
<comment type="similarity">
    <text evidence="1 7">Belongs to the class-I aminoacyl-tRNA synthetase family. Glutamate--tRNA ligase type 1 subfamily.</text>
</comment>
<dbReference type="PANTHER" id="PTHR43311:SF2">
    <property type="entry name" value="GLUTAMATE--TRNA LIGASE, MITOCHONDRIAL-RELATED"/>
    <property type="match status" value="1"/>
</dbReference>
<keyword evidence="2 7" id="KW-0436">Ligase</keyword>
<feature type="short sequence motif" description="'KMSKS' region" evidence="7">
    <location>
        <begin position="248"/>
        <end position="252"/>
    </location>
</feature>
<protein>
    <recommendedName>
        <fullName evidence="7">Glutamate--tRNA ligase</fullName>
        <ecNumber evidence="7">6.1.1.17</ecNumber>
    </recommendedName>
    <alternativeName>
        <fullName evidence="7">Glutamyl-tRNA synthetase</fullName>
        <shortName evidence="7">GluRS</shortName>
    </alternativeName>
</protein>
<keyword evidence="7" id="KW-0963">Cytoplasm</keyword>
<dbReference type="PATRIC" id="fig|1576480.3.peg.64"/>
<name>A0A0T5ZY12_UNCKA</name>
<organism evidence="10 11">
    <name type="scientific">candidate division WWE3 bacterium CSP1-7</name>
    <dbReference type="NCBI Taxonomy" id="1576480"/>
    <lineage>
        <taxon>Bacteria</taxon>
        <taxon>Katanobacteria</taxon>
    </lineage>
</organism>
<dbReference type="GO" id="GO:0005524">
    <property type="term" value="F:ATP binding"/>
    <property type="evidence" value="ECO:0007669"/>
    <property type="project" value="UniProtKB-UniRule"/>
</dbReference>
<evidence type="ECO:0000256" key="1">
    <source>
        <dbReference type="ARBA" id="ARBA00007894"/>
    </source>
</evidence>
<dbReference type="SUPFAM" id="SSF52374">
    <property type="entry name" value="Nucleotidylyl transferase"/>
    <property type="match status" value="1"/>
</dbReference>
<dbReference type="InterPro" id="IPR049940">
    <property type="entry name" value="GluQ/Sye"/>
</dbReference>
<dbReference type="GO" id="GO:0000049">
    <property type="term" value="F:tRNA binding"/>
    <property type="evidence" value="ECO:0007669"/>
    <property type="project" value="InterPro"/>
</dbReference>
<dbReference type="GO" id="GO:0005829">
    <property type="term" value="C:cytosol"/>
    <property type="evidence" value="ECO:0007669"/>
    <property type="project" value="TreeGrafter"/>
</dbReference>
<sequence>MKAKKESSAIKTRLAPSPTGAPHVGTAYVALFNWAWAKQNHGKFILRIEDTDRARFLPQAEGQILEALTWLGFGWDEGPLRQSERLPIYLEHAADLVKNDHAYYCFCSEARLEEVRQQAQKKGLSPRYDRFCRKIDPKAAAARAKKEKFVIRLKVPEEGRTSFADLIRGEIGFENSVLDDQVLIKSDGYPTYHLAVVVDDHLMGITHVLRGEEWISSTPKHILLYQAFGWEPPKFAHFPVLREASRAKLSKRHGSVGILEFKEEGYLPEALLNFLALLGWSHPQGKEIFSIEELVEKLDLRRISPTAPVFDREKLDWMNGEYIRALGDQTLAEKLGEYLKTYRGLDVDPEILQKISPLVKERIKKLGEFEGLAGFFFNDVAWTKEELAEQGGSAGSAAEKLREALARFEKEDDWRTGRLEEEARGLSQEKGWKAPELFMLLRVAVTGQAVSPPLFECMDVLGKEKTVSRIAGALKILELD</sequence>
<evidence type="ECO:0000256" key="6">
    <source>
        <dbReference type="ARBA" id="ARBA00023146"/>
    </source>
</evidence>
<comment type="caution">
    <text evidence="10">The sequence shown here is derived from an EMBL/GenBank/DDBJ whole genome shotgun (WGS) entry which is preliminary data.</text>
</comment>
<feature type="short sequence motif" description="'HIGH' region" evidence="7">
    <location>
        <begin position="16"/>
        <end position="26"/>
    </location>
</feature>
<dbReference type="GO" id="GO:0008270">
    <property type="term" value="F:zinc ion binding"/>
    <property type="evidence" value="ECO:0007669"/>
    <property type="project" value="InterPro"/>
</dbReference>
<dbReference type="Gene3D" id="3.40.50.620">
    <property type="entry name" value="HUPs"/>
    <property type="match status" value="1"/>
</dbReference>
<evidence type="ECO:0000256" key="2">
    <source>
        <dbReference type="ARBA" id="ARBA00022598"/>
    </source>
</evidence>
<dbReference type="CDD" id="cd00808">
    <property type="entry name" value="GluRS_core"/>
    <property type="match status" value="1"/>
</dbReference>
<comment type="subunit">
    <text evidence="7">Monomer.</text>
</comment>
<dbReference type="InterPro" id="IPR000924">
    <property type="entry name" value="Glu/Gln-tRNA-synth"/>
</dbReference>
<dbReference type="GO" id="GO:0004818">
    <property type="term" value="F:glutamate-tRNA ligase activity"/>
    <property type="evidence" value="ECO:0007669"/>
    <property type="project" value="UniProtKB-UniRule"/>
</dbReference>
<evidence type="ECO:0000259" key="8">
    <source>
        <dbReference type="Pfam" id="PF00749"/>
    </source>
</evidence>
<feature type="domain" description="Aminoacyl-tRNA synthetase class I anticodon-binding" evidence="9">
    <location>
        <begin position="331"/>
        <end position="473"/>
    </location>
</feature>
<evidence type="ECO:0000256" key="7">
    <source>
        <dbReference type="HAMAP-Rule" id="MF_00022"/>
    </source>
</evidence>
<evidence type="ECO:0000256" key="5">
    <source>
        <dbReference type="ARBA" id="ARBA00022917"/>
    </source>
</evidence>
<dbReference type="InterPro" id="IPR020751">
    <property type="entry name" value="aa-tRNA-synth_I_codon-bd_sub2"/>
</dbReference>
<feature type="domain" description="Glutamyl/glutaminyl-tRNA synthetase class Ib catalytic" evidence="8">
    <location>
        <begin position="10"/>
        <end position="317"/>
    </location>
</feature>
<keyword evidence="6 7" id="KW-0030">Aminoacyl-tRNA synthetase</keyword>
<evidence type="ECO:0000256" key="3">
    <source>
        <dbReference type="ARBA" id="ARBA00022741"/>
    </source>
</evidence>
<dbReference type="PRINTS" id="PR00987">
    <property type="entry name" value="TRNASYNTHGLU"/>
</dbReference>
<dbReference type="Proteomes" id="UP000051297">
    <property type="component" value="Unassembled WGS sequence"/>
</dbReference>
<proteinExistence type="inferred from homology"/>
<evidence type="ECO:0000259" key="9">
    <source>
        <dbReference type="Pfam" id="PF19269"/>
    </source>
</evidence>
<dbReference type="GO" id="GO:0006424">
    <property type="term" value="P:glutamyl-tRNA aminoacylation"/>
    <property type="evidence" value="ECO:0007669"/>
    <property type="project" value="UniProtKB-UniRule"/>
</dbReference>